<comment type="caution">
    <text evidence="1">The sequence shown here is derived from an EMBL/GenBank/DDBJ whole genome shotgun (WGS) entry which is preliminary data.</text>
</comment>
<organism evidence="1 2">
    <name type="scientific">Mycobacterium asiaticum</name>
    <dbReference type="NCBI Taxonomy" id="1790"/>
    <lineage>
        <taxon>Bacteria</taxon>
        <taxon>Bacillati</taxon>
        <taxon>Actinomycetota</taxon>
        <taxon>Actinomycetes</taxon>
        <taxon>Mycobacteriales</taxon>
        <taxon>Mycobacteriaceae</taxon>
        <taxon>Mycobacterium</taxon>
    </lineage>
</organism>
<dbReference type="AlphaFoldDB" id="A0A1A3CVU2"/>
<dbReference type="EMBL" id="LZKQ01000031">
    <property type="protein sequence ID" value="OBI90938.1"/>
    <property type="molecule type" value="Genomic_DNA"/>
</dbReference>
<dbReference type="OrthoDB" id="4377352at2"/>
<dbReference type="STRING" id="1790.A5645_18790"/>
<accession>A0A1A3CVU2</accession>
<evidence type="ECO:0000313" key="1">
    <source>
        <dbReference type="EMBL" id="OBI90938.1"/>
    </source>
</evidence>
<gene>
    <name evidence="1" type="ORF">A9X01_10880</name>
</gene>
<dbReference type="Proteomes" id="UP000093795">
    <property type="component" value="Unassembled WGS sequence"/>
</dbReference>
<protein>
    <submittedName>
        <fullName evidence="1">Uncharacterized protein</fullName>
    </submittedName>
</protein>
<evidence type="ECO:0000313" key="2">
    <source>
        <dbReference type="Proteomes" id="UP000093795"/>
    </source>
</evidence>
<dbReference type="RefSeq" id="WP_065119142.1">
    <property type="nucleotide sequence ID" value="NZ_LZKQ01000031.1"/>
</dbReference>
<proteinExistence type="predicted"/>
<name>A0A1A3CVU2_MYCAS</name>
<dbReference type="eggNOG" id="ENOG503495G">
    <property type="taxonomic scope" value="Bacteria"/>
</dbReference>
<sequence length="107" mass="12254">MGRLASIGYNGQPVRGPFRPVRPPISVLVDLTVLFPREPHRTGRYHPNGLQLHKVVEGKLSCWGICEQGDWWGLVTYPVDFGSKQKTVTHWIPAWTLRRKAERPARE</sequence>
<reference evidence="1 2" key="1">
    <citation type="submission" date="2016-06" db="EMBL/GenBank/DDBJ databases">
        <authorList>
            <person name="Kjaerup R.B."/>
            <person name="Dalgaard T.S."/>
            <person name="Juul-Madsen H.R."/>
        </authorList>
    </citation>
    <scope>NUCLEOTIDE SEQUENCE [LARGE SCALE GENOMIC DNA]</scope>
    <source>
        <strain evidence="1 2">1081914.2</strain>
    </source>
</reference>